<dbReference type="InterPro" id="IPR011701">
    <property type="entry name" value="MFS"/>
</dbReference>
<feature type="transmembrane region" description="Helical" evidence="3">
    <location>
        <begin position="340"/>
        <end position="365"/>
    </location>
</feature>
<evidence type="ECO:0000256" key="1">
    <source>
        <dbReference type="ARBA" id="ARBA00004141"/>
    </source>
</evidence>
<feature type="transmembrane region" description="Helical" evidence="3">
    <location>
        <begin position="52"/>
        <end position="73"/>
    </location>
</feature>
<dbReference type="Proteomes" id="UP000030671">
    <property type="component" value="Unassembled WGS sequence"/>
</dbReference>
<dbReference type="Pfam" id="PF07690">
    <property type="entry name" value="MFS_1"/>
    <property type="match status" value="1"/>
</dbReference>
<feature type="transmembrane region" description="Helical" evidence="3">
    <location>
        <begin position="377"/>
        <end position="400"/>
    </location>
</feature>
<feature type="transmembrane region" description="Helical" evidence="3">
    <location>
        <begin position="180"/>
        <end position="200"/>
    </location>
</feature>
<evidence type="ECO:0000256" key="2">
    <source>
        <dbReference type="ARBA" id="ARBA00006727"/>
    </source>
</evidence>
<feature type="transmembrane region" description="Helical" evidence="3">
    <location>
        <begin position="313"/>
        <end position="334"/>
    </location>
</feature>
<evidence type="ECO:0000259" key="4">
    <source>
        <dbReference type="PROSITE" id="PS50850"/>
    </source>
</evidence>
<dbReference type="InterPro" id="IPR020846">
    <property type="entry name" value="MFS_dom"/>
</dbReference>
<dbReference type="AlphaFoldDB" id="W4K1W7"/>
<dbReference type="InterPro" id="IPR050327">
    <property type="entry name" value="Proton-linked_MCT"/>
</dbReference>
<comment type="subcellular location">
    <subcellularLocation>
        <location evidence="1">Membrane</location>
        <topology evidence="1">Multi-pass membrane protein</topology>
    </subcellularLocation>
</comment>
<comment type="similarity">
    <text evidence="2">Belongs to the major facilitator superfamily. Monocarboxylate porter (TC 2.A.1.13) family.</text>
</comment>
<reference evidence="5 6" key="1">
    <citation type="journal article" date="2012" name="New Phytol.">
        <title>Insight into trade-off between wood decay and parasitism from the genome of a fungal forest pathogen.</title>
        <authorList>
            <person name="Olson A."/>
            <person name="Aerts A."/>
            <person name="Asiegbu F."/>
            <person name="Belbahri L."/>
            <person name="Bouzid O."/>
            <person name="Broberg A."/>
            <person name="Canback B."/>
            <person name="Coutinho P.M."/>
            <person name="Cullen D."/>
            <person name="Dalman K."/>
            <person name="Deflorio G."/>
            <person name="van Diepen L.T."/>
            <person name="Dunand C."/>
            <person name="Duplessis S."/>
            <person name="Durling M."/>
            <person name="Gonthier P."/>
            <person name="Grimwood J."/>
            <person name="Fossdal C.G."/>
            <person name="Hansson D."/>
            <person name="Henrissat B."/>
            <person name="Hietala A."/>
            <person name="Himmelstrand K."/>
            <person name="Hoffmeister D."/>
            <person name="Hogberg N."/>
            <person name="James T.Y."/>
            <person name="Karlsson M."/>
            <person name="Kohler A."/>
            <person name="Kues U."/>
            <person name="Lee Y.H."/>
            <person name="Lin Y.C."/>
            <person name="Lind M."/>
            <person name="Lindquist E."/>
            <person name="Lombard V."/>
            <person name="Lucas S."/>
            <person name="Lunden K."/>
            <person name="Morin E."/>
            <person name="Murat C."/>
            <person name="Park J."/>
            <person name="Raffaello T."/>
            <person name="Rouze P."/>
            <person name="Salamov A."/>
            <person name="Schmutz J."/>
            <person name="Solheim H."/>
            <person name="Stahlberg J."/>
            <person name="Velez H."/>
            <person name="de Vries R.P."/>
            <person name="Wiebenga A."/>
            <person name="Woodward S."/>
            <person name="Yakovlev I."/>
            <person name="Garbelotto M."/>
            <person name="Martin F."/>
            <person name="Grigoriev I.V."/>
            <person name="Stenlid J."/>
        </authorList>
    </citation>
    <scope>NUCLEOTIDE SEQUENCE [LARGE SCALE GENOMIC DNA]</scope>
    <source>
        <strain evidence="5 6">TC 32-1</strain>
    </source>
</reference>
<gene>
    <name evidence="5" type="ORF">HETIRDRAFT_64624</name>
</gene>
<dbReference type="GeneID" id="20678687"/>
<keyword evidence="3" id="KW-0472">Membrane</keyword>
<evidence type="ECO:0000256" key="3">
    <source>
        <dbReference type="SAM" id="Phobius"/>
    </source>
</evidence>
<evidence type="ECO:0000313" key="6">
    <source>
        <dbReference type="Proteomes" id="UP000030671"/>
    </source>
</evidence>
<dbReference type="OrthoDB" id="2213137at2759"/>
<dbReference type="RefSeq" id="XP_009548824.1">
    <property type="nucleotide sequence ID" value="XM_009550529.1"/>
</dbReference>
<dbReference type="PROSITE" id="PS50850">
    <property type="entry name" value="MFS"/>
    <property type="match status" value="1"/>
</dbReference>
<dbReference type="InParanoid" id="W4K1W7"/>
<proteinExistence type="inferred from homology"/>
<keyword evidence="3" id="KW-0812">Transmembrane</keyword>
<keyword evidence="3" id="KW-1133">Transmembrane helix</keyword>
<evidence type="ECO:0000313" key="5">
    <source>
        <dbReference type="EMBL" id="ETW79330.1"/>
    </source>
</evidence>
<feature type="domain" description="Major facilitator superfamily (MFS) profile" evidence="4">
    <location>
        <begin position="252"/>
        <end position="447"/>
    </location>
</feature>
<dbReference type="HOGENOM" id="CLU_001265_1_2_1"/>
<dbReference type="PANTHER" id="PTHR11360">
    <property type="entry name" value="MONOCARBOXYLATE TRANSPORTER"/>
    <property type="match status" value="1"/>
</dbReference>
<sequence>MQLDILHRNPEATSRKSENRVANAIVEAADSRGDGSQAINIQATIDDLPDGGYGWVIVAACSLISFFHIGLTYSWGIVQARLSASHLAKDSTLSFIGSTAVAFVSFAALVNARIIRRLGTRNSALLGCFSLGFGQILNGWASYSIAGLFVTNGVIVGFGTSLCFMTCGSLPAQYFKRRRGLANGFVFAGGGIGGGVWSLSISSLIDRVGIPWTFRILGLITLTTTMPAAMLLKERVRRAPATVEWRLFLDPKFILLFLGSALATFPILVPAFFIPLYANSLGASAFTASALLALFNLSSAVGRVGFGALGDRIGPISALALTLLLAAVSMLAIWPVSASLAPLVVFIVLNGIGNGGFFSTMPSVIGHMYGSSRVASALAMVVTGWAFGYLLGSPVAGWLLDAYGGSSAGRTAFRPAIYFAGSLSLLSVVLITAMRHMVTKNKIFVFA</sequence>
<dbReference type="GO" id="GO:0016020">
    <property type="term" value="C:membrane"/>
    <property type="evidence" value="ECO:0007669"/>
    <property type="project" value="UniProtKB-SubCell"/>
</dbReference>
<keyword evidence="6" id="KW-1185">Reference proteome</keyword>
<dbReference type="KEGG" id="hir:HETIRDRAFT_64624"/>
<name>W4K1W7_HETIT</name>
<organism evidence="5 6">
    <name type="scientific">Heterobasidion irregulare (strain TC 32-1)</name>
    <dbReference type="NCBI Taxonomy" id="747525"/>
    <lineage>
        <taxon>Eukaryota</taxon>
        <taxon>Fungi</taxon>
        <taxon>Dikarya</taxon>
        <taxon>Basidiomycota</taxon>
        <taxon>Agaricomycotina</taxon>
        <taxon>Agaricomycetes</taxon>
        <taxon>Russulales</taxon>
        <taxon>Bondarzewiaceae</taxon>
        <taxon>Heterobasidion</taxon>
        <taxon>Heterobasidion annosum species complex</taxon>
    </lineage>
</organism>
<dbReference type="Gene3D" id="1.20.1250.20">
    <property type="entry name" value="MFS general substrate transporter like domains"/>
    <property type="match status" value="2"/>
</dbReference>
<accession>W4K1W7</accession>
<feature type="transmembrane region" description="Helical" evidence="3">
    <location>
        <begin position="124"/>
        <end position="143"/>
    </location>
</feature>
<dbReference type="SUPFAM" id="SSF103473">
    <property type="entry name" value="MFS general substrate transporter"/>
    <property type="match status" value="1"/>
</dbReference>
<feature type="transmembrane region" description="Helical" evidence="3">
    <location>
        <begin position="212"/>
        <end position="232"/>
    </location>
</feature>
<feature type="transmembrane region" description="Helical" evidence="3">
    <location>
        <begin position="93"/>
        <end position="112"/>
    </location>
</feature>
<feature type="transmembrane region" description="Helical" evidence="3">
    <location>
        <begin position="149"/>
        <end position="168"/>
    </location>
</feature>
<feature type="transmembrane region" description="Helical" evidence="3">
    <location>
        <begin position="280"/>
        <end position="301"/>
    </location>
</feature>
<dbReference type="InterPro" id="IPR036259">
    <property type="entry name" value="MFS_trans_sf"/>
</dbReference>
<feature type="transmembrane region" description="Helical" evidence="3">
    <location>
        <begin position="253"/>
        <end position="274"/>
    </location>
</feature>
<dbReference type="GO" id="GO:0022857">
    <property type="term" value="F:transmembrane transporter activity"/>
    <property type="evidence" value="ECO:0007669"/>
    <property type="project" value="InterPro"/>
</dbReference>
<feature type="transmembrane region" description="Helical" evidence="3">
    <location>
        <begin position="412"/>
        <end position="433"/>
    </location>
</feature>
<dbReference type="PANTHER" id="PTHR11360:SF305">
    <property type="entry name" value="MAJOR FACILITATOR SUPERFAMILY (MFS) PROFILE DOMAIN-CONTAINING PROTEIN"/>
    <property type="match status" value="1"/>
</dbReference>
<dbReference type="EMBL" id="KI925461">
    <property type="protein sequence ID" value="ETW79330.1"/>
    <property type="molecule type" value="Genomic_DNA"/>
</dbReference>
<dbReference type="eggNOG" id="KOG2504">
    <property type="taxonomic scope" value="Eukaryota"/>
</dbReference>
<protein>
    <submittedName>
        <fullName evidence="5">MFS monocarboxylate transporter</fullName>
    </submittedName>
</protein>